<organism evidence="5 6">
    <name type="scientific">Neogobius melanostomus</name>
    <name type="common">round goby</name>
    <dbReference type="NCBI Taxonomy" id="47308"/>
    <lineage>
        <taxon>Eukaryota</taxon>
        <taxon>Metazoa</taxon>
        <taxon>Chordata</taxon>
        <taxon>Craniata</taxon>
        <taxon>Vertebrata</taxon>
        <taxon>Euteleostomi</taxon>
        <taxon>Actinopterygii</taxon>
        <taxon>Neopterygii</taxon>
        <taxon>Teleostei</taxon>
        <taxon>Neoteleostei</taxon>
        <taxon>Acanthomorphata</taxon>
        <taxon>Gobiaria</taxon>
        <taxon>Gobiiformes</taxon>
        <taxon>Gobioidei</taxon>
        <taxon>Gobiidae</taxon>
        <taxon>Benthophilinae</taxon>
        <taxon>Neogobiini</taxon>
        <taxon>Neogobius</taxon>
    </lineage>
</organism>
<keyword evidence="1 2" id="KW-0727">SH2 domain</keyword>
<dbReference type="GO" id="GO:0005737">
    <property type="term" value="C:cytoplasm"/>
    <property type="evidence" value="ECO:0007669"/>
    <property type="project" value="UniProtKB-ARBA"/>
</dbReference>
<evidence type="ECO:0000256" key="2">
    <source>
        <dbReference type="PROSITE-ProRule" id="PRU00191"/>
    </source>
</evidence>
<dbReference type="InterPro" id="IPR000980">
    <property type="entry name" value="SH2"/>
</dbReference>
<protein>
    <submittedName>
        <fullName evidence="5">Si:dkeyp-117b11.1</fullName>
    </submittedName>
</protein>
<dbReference type="SUPFAM" id="SSF55550">
    <property type="entry name" value="SH2 domain"/>
    <property type="match status" value="1"/>
</dbReference>
<feature type="region of interest" description="Disordered" evidence="3">
    <location>
        <begin position="183"/>
        <end position="226"/>
    </location>
</feature>
<feature type="region of interest" description="Disordered" evidence="3">
    <location>
        <begin position="1"/>
        <end position="119"/>
    </location>
</feature>
<proteinExistence type="predicted"/>
<evidence type="ECO:0000259" key="4">
    <source>
        <dbReference type="PROSITE" id="PS50001"/>
    </source>
</evidence>
<evidence type="ECO:0000313" key="6">
    <source>
        <dbReference type="Proteomes" id="UP000694523"/>
    </source>
</evidence>
<dbReference type="PROSITE" id="PS50001">
    <property type="entry name" value="SH2"/>
    <property type="match status" value="1"/>
</dbReference>
<dbReference type="AlphaFoldDB" id="A0A8C6SLY4"/>
<evidence type="ECO:0000256" key="1">
    <source>
        <dbReference type="ARBA" id="ARBA00022999"/>
    </source>
</evidence>
<dbReference type="GO" id="GO:0007169">
    <property type="term" value="P:cell surface receptor protein tyrosine kinase signaling pathway"/>
    <property type="evidence" value="ECO:0007669"/>
    <property type="project" value="TreeGrafter"/>
</dbReference>
<dbReference type="Pfam" id="PF00017">
    <property type="entry name" value="SH2"/>
    <property type="match status" value="1"/>
</dbReference>
<dbReference type="PRINTS" id="PR00401">
    <property type="entry name" value="SH2DOMAIN"/>
</dbReference>
<keyword evidence="6" id="KW-1185">Reference proteome</keyword>
<dbReference type="Proteomes" id="UP000694523">
    <property type="component" value="Unplaced"/>
</dbReference>
<reference evidence="5" key="1">
    <citation type="submission" date="2025-08" db="UniProtKB">
        <authorList>
            <consortium name="Ensembl"/>
        </authorList>
    </citation>
    <scope>IDENTIFICATION</scope>
</reference>
<sequence length="345" mass="38689">MIHFGKVKDCGPPTPPRRDDNAQSDWQQDEFECDDDDDMYEVPPCERPINVPQRPKEENVYLERPSKPTVPRRQAPPPRPNFTTQNMKPPAVDRSGKPGMKKKPACIAPSPESEEDVYLDPCEEQDSAEDLYLEPVEACSPPPRGTKMMPQPVLKPPPDRLSSVPGPAFKAVPEVAPRRFSLPKSLPAEKPLPPVNLKERLSTPDPPKLKNKPMGLLETSSGGGNVKTSTANRDWFAGNYNRKMAEELLLSVKRDGAFLIRNSSTQNSRQPYTLAVLYQQKVYNIPVRFLDDTQGYALGKEGKNKEEVFSTLDDMVSHHRNNKLLLIDSMSQAKHTTYLTNAAHP</sequence>
<feature type="domain" description="SH2" evidence="4">
    <location>
        <begin position="235"/>
        <end position="345"/>
    </location>
</feature>
<name>A0A8C6SLY4_9GOBI</name>
<dbReference type="Ensembl" id="ENSNMLT00000008337.1">
    <property type="protein sequence ID" value="ENSNMLP00000007317.1"/>
    <property type="gene ID" value="ENSNMLG00000005261.1"/>
</dbReference>
<dbReference type="GO" id="GO:0035556">
    <property type="term" value="P:intracellular signal transduction"/>
    <property type="evidence" value="ECO:0007669"/>
    <property type="project" value="TreeGrafter"/>
</dbReference>
<accession>A0A8C6SLY4</accession>
<evidence type="ECO:0000256" key="3">
    <source>
        <dbReference type="SAM" id="MobiDB-lite"/>
    </source>
</evidence>
<dbReference type="PANTHER" id="PTHR14098">
    <property type="entry name" value="SH2 DOMAIN CONTAINING PROTEIN"/>
    <property type="match status" value="1"/>
</dbReference>
<dbReference type="InterPro" id="IPR051751">
    <property type="entry name" value="Immunoreceptor_sig_adapters"/>
</dbReference>
<dbReference type="Gene3D" id="3.30.505.10">
    <property type="entry name" value="SH2 domain"/>
    <property type="match status" value="1"/>
</dbReference>
<evidence type="ECO:0000313" key="5">
    <source>
        <dbReference type="Ensembl" id="ENSNMLP00000007317.1"/>
    </source>
</evidence>
<dbReference type="InterPro" id="IPR036860">
    <property type="entry name" value="SH2_dom_sf"/>
</dbReference>
<dbReference type="SMART" id="SM00252">
    <property type="entry name" value="SH2"/>
    <property type="match status" value="1"/>
</dbReference>
<dbReference type="PANTHER" id="PTHR14098:SF17">
    <property type="entry name" value="B-CELL LINKER PROTEIN"/>
    <property type="match status" value="1"/>
</dbReference>
<feature type="compositionally biased region" description="Acidic residues" evidence="3">
    <location>
        <begin position="27"/>
        <end position="40"/>
    </location>
</feature>
<reference evidence="5" key="2">
    <citation type="submission" date="2025-09" db="UniProtKB">
        <authorList>
            <consortium name="Ensembl"/>
        </authorList>
    </citation>
    <scope>IDENTIFICATION</scope>
</reference>
<feature type="region of interest" description="Disordered" evidence="3">
    <location>
        <begin position="136"/>
        <end position="164"/>
    </location>
</feature>
<dbReference type="FunFam" id="3.30.505.10:FF:000016">
    <property type="entry name" value="B-cell linker protein isoform 2"/>
    <property type="match status" value="1"/>
</dbReference>
<feature type="compositionally biased region" description="Basic and acidic residues" evidence="3">
    <location>
        <begin position="54"/>
        <end position="66"/>
    </location>
</feature>